<keyword evidence="2" id="KW-0732">Signal</keyword>
<comment type="caution">
    <text evidence="3">The sequence shown here is derived from an EMBL/GenBank/DDBJ whole genome shotgun (WGS) entry which is preliminary data.</text>
</comment>
<evidence type="ECO:0000256" key="1">
    <source>
        <dbReference type="SAM" id="Coils"/>
    </source>
</evidence>
<feature type="signal peptide" evidence="2">
    <location>
        <begin position="1"/>
        <end position="21"/>
    </location>
</feature>
<protein>
    <recommendedName>
        <fullName evidence="5">FecR protein domain-containing protein</fullName>
    </recommendedName>
</protein>
<dbReference type="RefSeq" id="WP_081163624.1">
    <property type="nucleotide sequence ID" value="NZ_LWBP01000089.1"/>
</dbReference>
<sequence length="226" mass="24834">MKKHFAFIILFTVLSYAQALAQTNTFPSNGNVGIGTTSPGQKLDIVNGNIRLSDGYELFFTDHGQIRSFDYNHRILFRRSENIMELREFGSIVFSSGATSGSATNKVIITSGGNVGIGTTNPQAKLAVNGDIFSKKVKVTQSGWPDYVFASGYKLPPLAEVEQFIKQQHHLPDVPSAAEVEKNGLDLGDNQAALLKKIEELTLYIINLNKEVEALKQELKKDKSGK</sequence>
<organism evidence="3 4">
    <name type="scientific">Niastella populi</name>
    <dbReference type="NCBI Taxonomy" id="550983"/>
    <lineage>
        <taxon>Bacteria</taxon>
        <taxon>Pseudomonadati</taxon>
        <taxon>Bacteroidota</taxon>
        <taxon>Chitinophagia</taxon>
        <taxon>Chitinophagales</taxon>
        <taxon>Chitinophagaceae</taxon>
        <taxon>Niastella</taxon>
    </lineage>
</organism>
<feature type="chain" id="PRO_5012799873" description="FecR protein domain-containing protein" evidence="2">
    <location>
        <begin position="22"/>
        <end position="226"/>
    </location>
</feature>
<dbReference type="STRING" id="550983.A4R26_16445"/>
<reference evidence="4" key="1">
    <citation type="submission" date="2016-04" db="EMBL/GenBank/DDBJ databases">
        <authorList>
            <person name="Chen L."/>
            <person name="Zhuang W."/>
            <person name="Wang G."/>
        </authorList>
    </citation>
    <scope>NUCLEOTIDE SEQUENCE [LARGE SCALE GENOMIC DNA]</scope>
    <source>
        <strain evidence="4">208</strain>
    </source>
</reference>
<evidence type="ECO:0000256" key="2">
    <source>
        <dbReference type="SAM" id="SignalP"/>
    </source>
</evidence>
<dbReference type="OrthoDB" id="680331at2"/>
<evidence type="ECO:0008006" key="5">
    <source>
        <dbReference type="Google" id="ProtNLM"/>
    </source>
</evidence>
<dbReference type="AlphaFoldDB" id="A0A1V9G1Y7"/>
<proteinExistence type="predicted"/>
<dbReference type="EMBL" id="LWBP01000089">
    <property type="protein sequence ID" value="OQP64633.1"/>
    <property type="molecule type" value="Genomic_DNA"/>
</dbReference>
<evidence type="ECO:0000313" key="3">
    <source>
        <dbReference type="EMBL" id="OQP64633.1"/>
    </source>
</evidence>
<name>A0A1V9G1Y7_9BACT</name>
<dbReference type="Proteomes" id="UP000192276">
    <property type="component" value="Unassembled WGS sequence"/>
</dbReference>
<evidence type="ECO:0000313" key="4">
    <source>
        <dbReference type="Proteomes" id="UP000192276"/>
    </source>
</evidence>
<feature type="coiled-coil region" evidence="1">
    <location>
        <begin position="198"/>
        <end position="225"/>
    </location>
</feature>
<accession>A0A1V9G1Y7</accession>
<keyword evidence="4" id="KW-1185">Reference proteome</keyword>
<gene>
    <name evidence="3" type="ORF">A4R26_16445</name>
</gene>
<keyword evidence="1" id="KW-0175">Coiled coil</keyword>